<dbReference type="InterPro" id="IPR006260">
    <property type="entry name" value="TonB/TolA_C"/>
</dbReference>
<dbReference type="InterPro" id="IPR037682">
    <property type="entry name" value="TonB_C"/>
</dbReference>
<evidence type="ECO:0000313" key="8">
    <source>
        <dbReference type="Proteomes" id="UP000292958"/>
    </source>
</evidence>
<comment type="subcellular location">
    <subcellularLocation>
        <location evidence="1">Membrane</location>
        <topology evidence="1">Single-pass membrane protein</topology>
    </subcellularLocation>
</comment>
<keyword evidence="4" id="KW-0472">Membrane</keyword>
<keyword evidence="5" id="KW-0732">Signal</keyword>
<dbReference type="GO" id="GO:0016020">
    <property type="term" value="C:membrane"/>
    <property type="evidence" value="ECO:0007669"/>
    <property type="project" value="UniProtKB-SubCell"/>
</dbReference>
<name>A0A4Q7YYL7_9BACT</name>
<evidence type="ECO:0000256" key="1">
    <source>
        <dbReference type="ARBA" id="ARBA00004167"/>
    </source>
</evidence>
<keyword evidence="8" id="KW-1185">Reference proteome</keyword>
<dbReference type="AlphaFoldDB" id="A0A4Q7YYL7"/>
<proteinExistence type="predicted"/>
<feature type="chain" id="PRO_5020459460" evidence="5">
    <location>
        <begin position="23"/>
        <end position="146"/>
    </location>
</feature>
<organism evidence="7 8">
    <name type="scientific">Edaphobacter modestus</name>
    <dbReference type="NCBI Taxonomy" id="388466"/>
    <lineage>
        <taxon>Bacteria</taxon>
        <taxon>Pseudomonadati</taxon>
        <taxon>Acidobacteriota</taxon>
        <taxon>Terriglobia</taxon>
        <taxon>Terriglobales</taxon>
        <taxon>Acidobacteriaceae</taxon>
        <taxon>Edaphobacter</taxon>
    </lineage>
</organism>
<dbReference type="GO" id="GO:0055085">
    <property type="term" value="P:transmembrane transport"/>
    <property type="evidence" value="ECO:0007669"/>
    <property type="project" value="InterPro"/>
</dbReference>
<keyword evidence="2" id="KW-0812">Transmembrane</keyword>
<accession>A0A4Q7YYL7</accession>
<evidence type="ECO:0000313" key="7">
    <source>
        <dbReference type="EMBL" id="RZU42848.1"/>
    </source>
</evidence>
<dbReference type="Gene3D" id="3.30.1150.10">
    <property type="match status" value="1"/>
</dbReference>
<evidence type="ECO:0000259" key="6">
    <source>
        <dbReference type="Pfam" id="PF03544"/>
    </source>
</evidence>
<keyword evidence="3" id="KW-1133">Transmembrane helix</keyword>
<dbReference type="RefSeq" id="WP_165420184.1">
    <property type="nucleotide sequence ID" value="NZ_SHKW01000001.1"/>
</dbReference>
<evidence type="ECO:0000256" key="4">
    <source>
        <dbReference type="ARBA" id="ARBA00023136"/>
    </source>
</evidence>
<dbReference type="Proteomes" id="UP000292958">
    <property type="component" value="Unassembled WGS sequence"/>
</dbReference>
<dbReference type="Pfam" id="PF03544">
    <property type="entry name" value="TonB_C"/>
    <property type="match status" value="1"/>
</dbReference>
<comment type="caution">
    <text evidence="7">The sequence shown here is derived from an EMBL/GenBank/DDBJ whole genome shotgun (WGS) entry which is preliminary data.</text>
</comment>
<dbReference type="SUPFAM" id="SSF74653">
    <property type="entry name" value="TolA/TonB C-terminal domain"/>
    <property type="match status" value="1"/>
</dbReference>
<gene>
    <name evidence="7" type="ORF">BDD14_4446</name>
</gene>
<feature type="signal peptide" evidence="5">
    <location>
        <begin position="1"/>
        <end position="22"/>
    </location>
</feature>
<sequence>MRKALLATFVLSPILLHAQANSAPSQIALASNPAELASADRGTTALKPLRISTGVIAPKLVHSFPVSSEDLAPWTNVPENREVTVGMVVDKSGKPTDLKIIKSAGPVVDRNVLDAVSQYRYAPGTVSNQAVPFPVKLEVNLITTAQ</sequence>
<dbReference type="NCBIfam" id="TIGR01352">
    <property type="entry name" value="tonB_Cterm"/>
    <property type="match status" value="1"/>
</dbReference>
<reference evidence="7 8" key="1">
    <citation type="submission" date="2019-02" db="EMBL/GenBank/DDBJ databases">
        <title>Genomic Encyclopedia of Archaeal and Bacterial Type Strains, Phase II (KMG-II): from individual species to whole genera.</title>
        <authorList>
            <person name="Goeker M."/>
        </authorList>
    </citation>
    <scope>NUCLEOTIDE SEQUENCE [LARGE SCALE GENOMIC DNA]</scope>
    <source>
        <strain evidence="7 8">DSM 18101</strain>
    </source>
</reference>
<evidence type="ECO:0000256" key="5">
    <source>
        <dbReference type="SAM" id="SignalP"/>
    </source>
</evidence>
<feature type="domain" description="TonB C-terminal" evidence="6">
    <location>
        <begin position="83"/>
        <end position="140"/>
    </location>
</feature>
<dbReference type="EMBL" id="SHKW01000001">
    <property type="protein sequence ID" value="RZU42848.1"/>
    <property type="molecule type" value="Genomic_DNA"/>
</dbReference>
<protein>
    <submittedName>
        <fullName evidence="7">TonB family protein</fullName>
    </submittedName>
</protein>
<evidence type="ECO:0000256" key="2">
    <source>
        <dbReference type="ARBA" id="ARBA00022692"/>
    </source>
</evidence>
<evidence type="ECO:0000256" key="3">
    <source>
        <dbReference type="ARBA" id="ARBA00022989"/>
    </source>
</evidence>